<comment type="caution">
    <text evidence="3">The sequence shown here is derived from an EMBL/GenBank/DDBJ whole genome shotgun (WGS) entry which is preliminary data.</text>
</comment>
<evidence type="ECO:0000313" key="3">
    <source>
        <dbReference type="EMBL" id="MFC5176002.1"/>
    </source>
</evidence>
<evidence type="ECO:0000256" key="1">
    <source>
        <dbReference type="SAM" id="MobiDB-lite"/>
    </source>
</evidence>
<accession>A0ABW0BG78</accession>
<gene>
    <name evidence="3" type="ORF">ACFPGP_04915</name>
</gene>
<keyword evidence="4" id="KW-1185">Reference proteome</keyword>
<feature type="chain" id="PRO_5046753018" evidence="2">
    <location>
        <begin position="29"/>
        <end position="58"/>
    </location>
</feature>
<feature type="region of interest" description="Disordered" evidence="1">
    <location>
        <begin position="31"/>
        <end position="58"/>
    </location>
</feature>
<sequence length="58" mass="6191">MSVSRREVVIWATFLLAFPAATEVTALAASGAADQESRPFVRHHPEVVRPGEGSAASR</sequence>
<organism evidence="3 4">
    <name type="scientific">Nocardioides taihuensis</name>
    <dbReference type="NCBI Taxonomy" id="1835606"/>
    <lineage>
        <taxon>Bacteria</taxon>
        <taxon>Bacillati</taxon>
        <taxon>Actinomycetota</taxon>
        <taxon>Actinomycetes</taxon>
        <taxon>Propionibacteriales</taxon>
        <taxon>Nocardioidaceae</taxon>
        <taxon>Nocardioides</taxon>
    </lineage>
</organism>
<dbReference type="EMBL" id="JBHSKD010000004">
    <property type="protein sequence ID" value="MFC5176002.1"/>
    <property type="molecule type" value="Genomic_DNA"/>
</dbReference>
<name>A0ABW0BG78_9ACTN</name>
<feature type="signal peptide" evidence="2">
    <location>
        <begin position="1"/>
        <end position="28"/>
    </location>
</feature>
<protein>
    <submittedName>
        <fullName evidence="3">Uncharacterized protein</fullName>
    </submittedName>
</protein>
<reference evidence="4" key="1">
    <citation type="journal article" date="2019" name="Int. J. Syst. Evol. Microbiol.">
        <title>The Global Catalogue of Microorganisms (GCM) 10K type strain sequencing project: providing services to taxonomists for standard genome sequencing and annotation.</title>
        <authorList>
            <consortium name="The Broad Institute Genomics Platform"/>
            <consortium name="The Broad Institute Genome Sequencing Center for Infectious Disease"/>
            <person name="Wu L."/>
            <person name="Ma J."/>
        </authorList>
    </citation>
    <scope>NUCLEOTIDE SEQUENCE [LARGE SCALE GENOMIC DNA]</scope>
    <source>
        <strain evidence="4">DFY41</strain>
    </source>
</reference>
<dbReference type="Proteomes" id="UP001596087">
    <property type="component" value="Unassembled WGS sequence"/>
</dbReference>
<evidence type="ECO:0000313" key="4">
    <source>
        <dbReference type="Proteomes" id="UP001596087"/>
    </source>
</evidence>
<keyword evidence="2" id="KW-0732">Signal</keyword>
<feature type="compositionally biased region" description="Basic and acidic residues" evidence="1">
    <location>
        <begin position="35"/>
        <end position="49"/>
    </location>
</feature>
<proteinExistence type="predicted"/>
<evidence type="ECO:0000256" key="2">
    <source>
        <dbReference type="SAM" id="SignalP"/>
    </source>
</evidence>